<organism evidence="20 21">
    <name type="scientific">Helicobacter mehlei</name>
    <dbReference type="NCBI Taxonomy" id="2316080"/>
    <lineage>
        <taxon>Bacteria</taxon>
        <taxon>Pseudomonadati</taxon>
        <taxon>Campylobacterota</taxon>
        <taxon>Epsilonproteobacteria</taxon>
        <taxon>Campylobacterales</taxon>
        <taxon>Helicobacteraceae</taxon>
        <taxon>Helicobacter</taxon>
    </lineage>
</organism>
<evidence type="ECO:0000313" key="21">
    <source>
        <dbReference type="Proteomes" id="UP000319322"/>
    </source>
</evidence>
<gene>
    <name evidence="20" type="ORF">FNE76_01080</name>
</gene>
<feature type="transmembrane region" description="Helical" evidence="18">
    <location>
        <begin position="182"/>
        <end position="198"/>
    </location>
</feature>
<proteinExistence type="inferred from homology"/>
<name>A0A553V260_9HELI</name>
<dbReference type="Pfam" id="PF00403">
    <property type="entry name" value="HMA"/>
    <property type="match status" value="1"/>
</dbReference>
<evidence type="ECO:0000256" key="5">
    <source>
        <dbReference type="ARBA" id="ARBA00022553"/>
    </source>
</evidence>
<feature type="transmembrane region" description="Helical" evidence="18">
    <location>
        <begin position="691"/>
        <end position="711"/>
    </location>
</feature>
<dbReference type="GO" id="GO:0043682">
    <property type="term" value="F:P-type divalent copper transporter activity"/>
    <property type="evidence" value="ECO:0007669"/>
    <property type="project" value="UniProtKB-EC"/>
</dbReference>
<evidence type="ECO:0000256" key="16">
    <source>
        <dbReference type="ARBA" id="ARBA00040690"/>
    </source>
</evidence>
<dbReference type="NCBIfam" id="TIGR01525">
    <property type="entry name" value="ATPase-IB_hvy"/>
    <property type="match status" value="1"/>
</dbReference>
<dbReference type="AlphaFoldDB" id="A0A553V260"/>
<feature type="transmembrane region" description="Helical" evidence="18">
    <location>
        <begin position="363"/>
        <end position="382"/>
    </location>
</feature>
<accession>A0A553V260</accession>
<dbReference type="SUPFAM" id="SSF56784">
    <property type="entry name" value="HAD-like"/>
    <property type="match status" value="1"/>
</dbReference>
<protein>
    <recommendedName>
        <fullName evidence="16">Copper-transporting ATPase</fullName>
        <ecNumber evidence="15">7.2.2.9</ecNumber>
    </recommendedName>
</protein>
<dbReference type="Gene3D" id="3.30.70.100">
    <property type="match status" value="1"/>
</dbReference>
<dbReference type="GO" id="GO:0005507">
    <property type="term" value="F:copper ion binding"/>
    <property type="evidence" value="ECO:0007669"/>
    <property type="project" value="TreeGrafter"/>
</dbReference>
<keyword evidence="5" id="KW-0597">Phosphoprotein</keyword>
<dbReference type="OrthoDB" id="2490525at2"/>
<dbReference type="GO" id="GO:0005524">
    <property type="term" value="F:ATP binding"/>
    <property type="evidence" value="ECO:0007669"/>
    <property type="project" value="UniProtKB-UniRule"/>
</dbReference>
<dbReference type="InterPro" id="IPR001757">
    <property type="entry name" value="P_typ_ATPase"/>
</dbReference>
<dbReference type="InterPro" id="IPR023214">
    <property type="entry name" value="HAD_sf"/>
</dbReference>
<keyword evidence="11 18" id="KW-1133">Transmembrane helix</keyword>
<dbReference type="InterPro" id="IPR059000">
    <property type="entry name" value="ATPase_P-type_domA"/>
</dbReference>
<dbReference type="PROSITE" id="PS01047">
    <property type="entry name" value="HMA_1"/>
    <property type="match status" value="1"/>
</dbReference>
<dbReference type="EC" id="7.2.2.9" evidence="15"/>
<evidence type="ECO:0000256" key="15">
    <source>
        <dbReference type="ARBA" id="ARBA00038904"/>
    </source>
</evidence>
<keyword evidence="8 18" id="KW-0547">Nucleotide-binding</keyword>
<keyword evidence="9 18" id="KW-0067">ATP-binding</keyword>
<evidence type="ECO:0000256" key="9">
    <source>
        <dbReference type="ARBA" id="ARBA00022840"/>
    </source>
</evidence>
<feature type="domain" description="HMA" evidence="19">
    <location>
        <begin position="2"/>
        <end position="68"/>
    </location>
</feature>
<evidence type="ECO:0000256" key="3">
    <source>
        <dbReference type="ARBA" id="ARBA00022448"/>
    </source>
</evidence>
<feature type="transmembrane region" description="Helical" evidence="18">
    <location>
        <begin position="116"/>
        <end position="134"/>
    </location>
</feature>
<dbReference type="GO" id="GO:0060003">
    <property type="term" value="P:copper ion export"/>
    <property type="evidence" value="ECO:0007669"/>
    <property type="project" value="UniProtKB-ARBA"/>
</dbReference>
<evidence type="ECO:0000256" key="17">
    <source>
        <dbReference type="ARBA" id="ARBA00047424"/>
    </source>
</evidence>
<dbReference type="GO" id="GO:0055070">
    <property type="term" value="P:copper ion homeostasis"/>
    <property type="evidence" value="ECO:0007669"/>
    <property type="project" value="TreeGrafter"/>
</dbReference>
<reference evidence="20" key="1">
    <citation type="submission" date="2019-07" db="EMBL/GenBank/DDBJ databases">
        <title>Helicobacter labacensis sp. nov., Helicobacter mehlei sp. nov. and Helicobacter vulpis sp. nov., isolated from gastric mucosa of red fox (Vulpis vulpis).</title>
        <authorList>
            <person name="Kusar D."/>
            <person name="Gruntar I."/>
            <person name="Pate M."/>
            <person name="Zajc U."/>
            <person name="Ocepek M."/>
        </authorList>
    </citation>
    <scope>NUCLEOTIDE SEQUENCE [LARGE SCALE GENOMIC DNA]</scope>
    <source>
        <strain evidence="20">L8b</strain>
    </source>
</reference>
<dbReference type="Gene3D" id="3.40.1110.10">
    <property type="entry name" value="Calcium-transporting ATPase, cytoplasmic domain N"/>
    <property type="match status" value="1"/>
</dbReference>
<feature type="transmembrane region" description="Helical" evidence="18">
    <location>
        <begin position="155"/>
        <end position="176"/>
    </location>
</feature>
<evidence type="ECO:0000256" key="11">
    <source>
        <dbReference type="ARBA" id="ARBA00022989"/>
    </source>
</evidence>
<evidence type="ECO:0000259" key="19">
    <source>
        <dbReference type="PROSITE" id="PS50846"/>
    </source>
</evidence>
<dbReference type="InterPro" id="IPR023299">
    <property type="entry name" value="ATPase_P-typ_cyto_dom_N"/>
</dbReference>
<feature type="transmembrane region" description="Helical" evidence="18">
    <location>
        <begin position="666"/>
        <end position="685"/>
    </location>
</feature>
<dbReference type="CDD" id="cd00371">
    <property type="entry name" value="HMA"/>
    <property type="match status" value="1"/>
</dbReference>
<dbReference type="SUPFAM" id="SSF81665">
    <property type="entry name" value="Calcium ATPase, transmembrane domain M"/>
    <property type="match status" value="1"/>
</dbReference>
<evidence type="ECO:0000256" key="6">
    <source>
        <dbReference type="ARBA" id="ARBA00022692"/>
    </source>
</evidence>
<evidence type="ECO:0000256" key="7">
    <source>
        <dbReference type="ARBA" id="ARBA00022723"/>
    </source>
</evidence>
<keyword evidence="4 18" id="KW-1003">Cell membrane</keyword>
<dbReference type="Pfam" id="PF00702">
    <property type="entry name" value="Hydrolase"/>
    <property type="match status" value="1"/>
</dbReference>
<dbReference type="NCBIfam" id="TIGR01494">
    <property type="entry name" value="ATPase_P-type"/>
    <property type="match status" value="1"/>
</dbReference>
<evidence type="ECO:0000256" key="14">
    <source>
        <dbReference type="ARBA" id="ARBA00037143"/>
    </source>
</evidence>
<evidence type="ECO:0000256" key="18">
    <source>
        <dbReference type="RuleBase" id="RU362081"/>
    </source>
</evidence>
<dbReference type="InterPro" id="IPR023298">
    <property type="entry name" value="ATPase_P-typ_TM_dom_sf"/>
</dbReference>
<dbReference type="EMBL" id="VKGC01000002">
    <property type="protein sequence ID" value="TSA86556.1"/>
    <property type="molecule type" value="Genomic_DNA"/>
</dbReference>
<dbReference type="InterPro" id="IPR008250">
    <property type="entry name" value="ATPase_P-typ_transduc_dom_A_sf"/>
</dbReference>
<keyword evidence="21" id="KW-1185">Reference proteome</keyword>
<dbReference type="InterPro" id="IPR017969">
    <property type="entry name" value="Heavy-metal-associated_CS"/>
</dbReference>
<evidence type="ECO:0000313" key="20">
    <source>
        <dbReference type="EMBL" id="TSA86556.1"/>
    </source>
</evidence>
<dbReference type="CDD" id="cd02094">
    <property type="entry name" value="P-type_ATPase_Cu-like"/>
    <property type="match status" value="1"/>
</dbReference>
<comment type="caution">
    <text evidence="20">The sequence shown here is derived from an EMBL/GenBank/DDBJ whole genome shotgun (WGS) entry which is preliminary data.</text>
</comment>
<keyword evidence="12" id="KW-0406">Ion transport</keyword>
<dbReference type="InterPro" id="IPR036163">
    <property type="entry name" value="HMA_dom_sf"/>
</dbReference>
<dbReference type="FunFam" id="2.70.150.10:FF:000020">
    <property type="entry name" value="Copper-exporting P-type ATPase A"/>
    <property type="match status" value="1"/>
</dbReference>
<dbReference type="PRINTS" id="PR00943">
    <property type="entry name" value="CUATPASE"/>
</dbReference>
<dbReference type="Gene3D" id="3.40.50.1000">
    <property type="entry name" value="HAD superfamily/HAD-like"/>
    <property type="match status" value="1"/>
</dbReference>
<dbReference type="InterPro" id="IPR027256">
    <property type="entry name" value="P-typ_ATPase_IB"/>
</dbReference>
<dbReference type="InterPro" id="IPR018303">
    <property type="entry name" value="ATPase_P-typ_P_site"/>
</dbReference>
<evidence type="ECO:0000256" key="10">
    <source>
        <dbReference type="ARBA" id="ARBA00022967"/>
    </source>
</evidence>
<reference evidence="20" key="2">
    <citation type="submission" date="2019-07" db="EMBL/GenBank/DDBJ databases">
        <authorList>
            <person name="Papic B."/>
        </authorList>
    </citation>
    <scope>NUCLEOTIDE SEQUENCE [LARGE SCALE GENOMIC DNA]</scope>
    <source>
        <strain evidence="20">L8b</strain>
    </source>
</reference>
<feature type="transmembrane region" description="Helical" evidence="18">
    <location>
        <begin position="87"/>
        <end position="104"/>
    </location>
</feature>
<dbReference type="Gene3D" id="2.70.150.10">
    <property type="entry name" value="Calcium-transporting ATPase, cytoplasmic transduction domain A"/>
    <property type="match status" value="1"/>
</dbReference>
<evidence type="ECO:0000256" key="2">
    <source>
        <dbReference type="ARBA" id="ARBA00006024"/>
    </source>
</evidence>
<dbReference type="InterPro" id="IPR036412">
    <property type="entry name" value="HAD-like_sf"/>
</dbReference>
<dbReference type="SUPFAM" id="SSF55008">
    <property type="entry name" value="HMA, heavy metal-associated domain"/>
    <property type="match status" value="1"/>
</dbReference>
<dbReference type="FunFam" id="3.30.70.100:FF:000001">
    <property type="entry name" value="ATPase copper transporting beta"/>
    <property type="match status" value="1"/>
</dbReference>
<dbReference type="Proteomes" id="UP000319322">
    <property type="component" value="Unassembled WGS sequence"/>
</dbReference>
<dbReference type="SUPFAM" id="SSF81653">
    <property type="entry name" value="Calcium ATPase, transduction domain A"/>
    <property type="match status" value="1"/>
</dbReference>
<dbReference type="RefSeq" id="WP_120947810.1">
    <property type="nucleotide sequence ID" value="NZ_QXQP01000004.1"/>
</dbReference>
<sequence>MKRAHFYIEGMTCSSCSSGIERSLGRKKFIQEIGVDLISKKAFVLYDESQASLEDIFKQIEKLGYTPKSKLEKSSQNAPFLTPNKKLVSAILLSGCVLCLSMLAPFLPLPQTLQNPFYNGLVQLILTLGVMHMGRDFYLKGFSTLFARQPNMDSLIAIGTTSALLYSLFLLFKAYHHVPLEGYYFESVCVIVVFVMIGKRIENASKDKALQAMQALISHQSPTAIKVQGQESVEVLIDAIQVGDVLKVLPGSYIPIDGIITEGEGEIDESMLTGESLPVYKNVGMPVFSGTLNTTTSFLIQATRTNAQSTLSKILELINNAQGSKAQIARLADKVAGVFVPTVMGIAGVSFLVWLALGDFAHALEVFISVLVISCPCALGLATPMSILVANKEASLLGLFFKDAQALEKARSVSCVVFDKTGTLTLGQPMVKEVIAKEGLDILELLGLCASLEAQSEHVIAKGIVAYAKDQGISLQEVKEVKVQMGLGISARVGDRLILVGSLEYFGLPSPFESKMSGIQVFVGTPQEILGVILLEDTLKEGVKEHINQLKAMGTKTMLLSGDHAQNVATLAQELGMDHYQAQAKPQDKLYAIEQLKAQGEVVMMVGDGMNDAPSLARSDVALVMAKGSDASLEVADVVSFNNDIQSVISAIKLSTLTIANIKQNLFWAFCYNSVAIPLACGVAFKLGIMLNPMLASLAMSLSSVSVVLNAQRLRGAHLKIRG</sequence>
<dbReference type="Pfam" id="PF00122">
    <property type="entry name" value="E1-E2_ATPase"/>
    <property type="match status" value="1"/>
</dbReference>
<dbReference type="PRINTS" id="PR00119">
    <property type="entry name" value="CATATPASE"/>
</dbReference>
<keyword evidence="13 18" id="KW-0472">Membrane</keyword>
<dbReference type="PANTHER" id="PTHR43520:SF8">
    <property type="entry name" value="P-TYPE CU(+) TRANSPORTER"/>
    <property type="match status" value="1"/>
</dbReference>
<keyword evidence="6 18" id="KW-0812">Transmembrane</keyword>
<dbReference type="InterPro" id="IPR006121">
    <property type="entry name" value="HMA_dom"/>
</dbReference>
<keyword evidence="7 18" id="KW-0479">Metal-binding</keyword>
<comment type="function">
    <text evidence="14">Probably involved in copper export.</text>
</comment>
<dbReference type="NCBIfam" id="TIGR01511">
    <property type="entry name" value="ATPase-IB1_Cu"/>
    <property type="match status" value="1"/>
</dbReference>
<dbReference type="PROSITE" id="PS50846">
    <property type="entry name" value="HMA_2"/>
    <property type="match status" value="1"/>
</dbReference>
<dbReference type="PROSITE" id="PS00154">
    <property type="entry name" value="ATPASE_E1_E2"/>
    <property type="match status" value="1"/>
</dbReference>
<keyword evidence="10" id="KW-1278">Translocase</keyword>
<comment type="catalytic activity">
    <reaction evidence="17">
        <text>Cu(2+)(in) + ATP + H2O = Cu(2+)(out) + ADP + phosphate + H(+)</text>
        <dbReference type="Rhea" id="RHEA:10376"/>
        <dbReference type="ChEBI" id="CHEBI:15377"/>
        <dbReference type="ChEBI" id="CHEBI:15378"/>
        <dbReference type="ChEBI" id="CHEBI:29036"/>
        <dbReference type="ChEBI" id="CHEBI:30616"/>
        <dbReference type="ChEBI" id="CHEBI:43474"/>
        <dbReference type="ChEBI" id="CHEBI:456216"/>
        <dbReference type="EC" id="7.2.2.9"/>
    </reaction>
</comment>
<feature type="transmembrane region" description="Helical" evidence="18">
    <location>
        <begin position="335"/>
        <end position="357"/>
    </location>
</feature>
<evidence type="ECO:0000256" key="8">
    <source>
        <dbReference type="ARBA" id="ARBA00022741"/>
    </source>
</evidence>
<dbReference type="GO" id="GO:0016887">
    <property type="term" value="F:ATP hydrolysis activity"/>
    <property type="evidence" value="ECO:0007669"/>
    <property type="project" value="InterPro"/>
</dbReference>
<comment type="similarity">
    <text evidence="2 18">Belongs to the cation transport ATPase (P-type) (TC 3.A.3) family. Type IB subfamily.</text>
</comment>
<evidence type="ECO:0000256" key="4">
    <source>
        <dbReference type="ARBA" id="ARBA00022475"/>
    </source>
</evidence>
<dbReference type="PANTHER" id="PTHR43520">
    <property type="entry name" value="ATP7, ISOFORM B"/>
    <property type="match status" value="1"/>
</dbReference>
<dbReference type="GO" id="GO:0005886">
    <property type="term" value="C:plasma membrane"/>
    <property type="evidence" value="ECO:0007669"/>
    <property type="project" value="UniProtKB-SubCell"/>
</dbReference>
<evidence type="ECO:0000256" key="12">
    <source>
        <dbReference type="ARBA" id="ARBA00023065"/>
    </source>
</evidence>
<keyword evidence="3" id="KW-0813">Transport</keyword>
<evidence type="ECO:0000256" key="1">
    <source>
        <dbReference type="ARBA" id="ARBA00004651"/>
    </source>
</evidence>
<comment type="subcellular location">
    <subcellularLocation>
        <location evidence="1">Cell membrane</location>
        <topology evidence="1">Multi-pass membrane protein</topology>
    </subcellularLocation>
</comment>
<evidence type="ECO:0000256" key="13">
    <source>
        <dbReference type="ARBA" id="ARBA00023136"/>
    </source>
</evidence>